<dbReference type="RefSeq" id="WP_131152567.1">
    <property type="nucleotide sequence ID" value="NZ_SJTG01000007.1"/>
</dbReference>
<name>A0A4R0YJN9_9GAMM</name>
<evidence type="ECO:0000313" key="2">
    <source>
        <dbReference type="Proteomes" id="UP000291822"/>
    </source>
</evidence>
<organism evidence="1 2">
    <name type="scientific">Dyella soli</name>
    <dbReference type="NCBI Taxonomy" id="522319"/>
    <lineage>
        <taxon>Bacteria</taxon>
        <taxon>Pseudomonadati</taxon>
        <taxon>Pseudomonadota</taxon>
        <taxon>Gammaproteobacteria</taxon>
        <taxon>Lysobacterales</taxon>
        <taxon>Rhodanobacteraceae</taxon>
        <taxon>Dyella</taxon>
    </lineage>
</organism>
<reference evidence="1 2" key="1">
    <citation type="submission" date="2019-02" db="EMBL/GenBank/DDBJ databases">
        <title>Dyella amyloliquefaciens sp. nov., isolated from forest soil.</title>
        <authorList>
            <person name="Gao Z.-H."/>
            <person name="Qiu L.-H."/>
        </authorList>
    </citation>
    <scope>NUCLEOTIDE SEQUENCE [LARGE SCALE GENOMIC DNA]</scope>
    <source>
        <strain evidence="1 2">KACC 12747</strain>
    </source>
</reference>
<sequence>MKVLVAVGLLFPLGMLISTTLSAREFCEASPAVEFDIWVSHRESHIGQRVRFDATLRTDGKEFTVLQAGEGGGQILMTSDDESDAYRERWKVPDRFVPGTYKDLNSKIDQLGRDGRRLQPPTIRYYRQEVTVCGRIVNDDGLLKFAVDDMITVSSYLIMPNGNRAAEYRFGD</sequence>
<dbReference type="Proteomes" id="UP000291822">
    <property type="component" value="Unassembled WGS sequence"/>
</dbReference>
<keyword evidence="2" id="KW-1185">Reference proteome</keyword>
<comment type="caution">
    <text evidence="1">The sequence shown here is derived from an EMBL/GenBank/DDBJ whole genome shotgun (WGS) entry which is preliminary data.</text>
</comment>
<evidence type="ECO:0000313" key="1">
    <source>
        <dbReference type="EMBL" id="TCI06140.1"/>
    </source>
</evidence>
<dbReference type="AlphaFoldDB" id="A0A4R0YJN9"/>
<accession>A0A4R0YJN9</accession>
<gene>
    <name evidence="1" type="ORF">EZM97_35015</name>
</gene>
<dbReference type="EMBL" id="SJTG01000007">
    <property type="protein sequence ID" value="TCI06140.1"/>
    <property type="molecule type" value="Genomic_DNA"/>
</dbReference>
<protein>
    <submittedName>
        <fullName evidence="1">Uncharacterized protein</fullName>
    </submittedName>
</protein>
<proteinExistence type="predicted"/>